<dbReference type="InterPro" id="IPR041040">
    <property type="entry name" value="3HCDH_RFF"/>
</dbReference>
<evidence type="ECO:0000259" key="2">
    <source>
        <dbReference type="Pfam" id="PF00725"/>
    </source>
</evidence>
<dbReference type="SUPFAM" id="SSF48179">
    <property type="entry name" value="6-phosphogluconate dehydrogenase C-terminal domain-like"/>
    <property type="match status" value="2"/>
</dbReference>
<keyword evidence="1" id="KW-0560">Oxidoreductase</keyword>
<dbReference type="Pfam" id="PF18321">
    <property type="entry name" value="3HCDH_RFF"/>
    <property type="match status" value="1"/>
</dbReference>
<feature type="domain" description="3-hydroxybutyryl-CoA dehydrogenase reduced Rossmann-fold" evidence="4">
    <location>
        <begin position="352"/>
        <end position="420"/>
    </location>
</feature>
<dbReference type="NCBIfam" id="NF006124">
    <property type="entry name" value="PRK08268.1"/>
    <property type="match status" value="1"/>
</dbReference>
<evidence type="ECO:0000259" key="4">
    <source>
        <dbReference type="Pfam" id="PF18321"/>
    </source>
</evidence>
<reference evidence="5 6" key="1">
    <citation type="submission" date="2019-09" db="EMBL/GenBank/DDBJ databases">
        <title>Paraburkholderia podalyriae sp. nov., A South African Podalyria-associated rhizobium.</title>
        <authorList>
            <person name="Mavima L."/>
            <person name="Beukes C.W."/>
            <person name="Palmer M."/>
            <person name="De Meyer S.E."/>
            <person name="James E.K."/>
            <person name="Maluk M."/>
            <person name="Avontuur J.R."/>
            <person name="Chan W.Y."/>
            <person name="Venter S.N."/>
            <person name="Steenkamp E.T."/>
        </authorList>
    </citation>
    <scope>NUCLEOTIDE SEQUENCE [LARGE SCALE GENOMIC DNA]</scope>
    <source>
        <strain evidence="5 6">WC7.3b</strain>
    </source>
</reference>
<dbReference type="PANTHER" id="PTHR48075:SF5">
    <property type="entry name" value="3-HYDROXYBUTYRYL-COA DEHYDROGENASE"/>
    <property type="match status" value="1"/>
</dbReference>
<proteinExistence type="predicted"/>
<dbReference type="Pfam" id="PF02737">
    <property type="entry name" value="3HCDH_N"/>
    <property type="match status" value="1"/>
</dbReference>
<sequence>MKTALDQACVVGVIGAGAMGAGIAQVAATAGHPVVLFDIDAQAVERALTGIAAALTRLADKGRLSPDAAQAAIARIRAAVGLADLRDAGLVIEAVAERLDIKQKIFGDLEGIVGEQCILATNTSSISVTAIGASLRNPARLVGMHFFNPAPLMALVEVVSGLATSEEAAQRAHLTAAAWGKTPVHAKSTPGFIVNRVARPFYAEGLRVLTEQAADPASIDTVMRDAGQFRMGPFELMDLIGHDVNFAVTESVFRAYFYDRRFTPSLIQQELVSAGFLGRKTGRGFYDYAAQAAKPAATIEAPASAPRKIRLGKPEKPFMPLQERLSRSGLDVSTDADDDVAGLVAKIDDAVLLLTDGRTATRRACDIGRDNVVLVDLALDFATTKTLALTRALQCSDAAYLAVVGALQRSSYAVVPVADTAGMVLMRTVAMLVNEAADAVNQGVCTASDLDLAMKKGVNYPLGPLDWADSMGVELFYRALVNLAGHYGEDRYRVSPLLAAHHWAGKPLRGAAVPAIA</sequence>
<comment type="caution">
    <text evidence="5">The sequence shown here is derived from an EMBL/GenBank/DDBJ whole genome shotgun (WGS) entry which is preliminary data.</text>
</comment>
<dbReference type="Gene3D" id="1.10.1040.50">
    <property type="match status" value="1"/>
</dbReference>
<dbReference type="InterPro" id="IPR036291">
    <property type="entry name" value="NAD(P)-bd_dom_sf"/>
</dbReference>
<dbReference type="EMBL" id="VZQQ01000028">
    <property type="protein sequence ID" value="MBC8750158.1"/>
    <property type="molecule type" value="Genomic_DNA"/>
</dbReference>
<protein>
    <submittedName>
        <fullName evidence="5">3-hydroxyacyl-CoA dehydrogenase</fullName>
    </submittedName>
</protein>
<feature type="domain" description="3-hydroxyacyl-CoA dehydrogenase C-terminal" evidence="2">
    <location>
        <begin position="191"/>
        <end position="288"/>
    </location>
</feature>
<evidence type="ECO:0000259" key="3">
    <source>
        <dbReference type="Pfam" id="PF02737"/>
    </source>
</evidence>
<dbReference type="InterPro" id="IPR008927">
    <property type="entry name" value="6-PGluconate_DH-like_C_sf"/>
</dbReference>
<dbReference type="RefSeq" id="WP_187637117.1">
    <property type="nucleotide sequence ID" value="NZ_VZQQ01000028.1"/>
</dbReference>
<dbReference type="Proteomes" id="UP000736373">
    <property type="component" value="Unassembled WGS sequence"/>
</dbReference>
<feature type="domain" description="3-hydroxyacyl-CoA dehydrogenase NAD binding" evidence="3">
    <location>
        <begin position="11"/>
        <end position="188"/>
    </location>
</feature>
<organism evidence="5 6">
    <name type="scientific">Paraburkholderia podalyriae</name>
    <dbReference type="NCBI Taxonomy" id="1938811"/>
    <lineage>
        <taxon>Bacteria</taxon>
        <taxon>Pseudomonadati</taxon>
        <taxon>Pseudomonadota</taxon>
        <taxon>Betaproteobacteria</taxon>
        <taxon>Burkholderiales</taxon>
        <taxon>Burkholderiaceae</taxon>
        <taxon>Paraburkholderia</taxon>
    </lineage>
</organism>
<dbReference type="InterPro" id="IPR013328">
    <property type="entry name" value="6PGD_dom2"/>
</dbReference>
<evidence type="ECO:0000313" key="6">
    <source>
        <dbReference type="Proteomes" id="UP000736373"/>
    </source>
</evidence>
<name>A0ABR7PV75_9BURK</name>
<evidence type="ECO:0000256" key="1">
    <source>
        <dbReference type="ARBA" id="ARBA00023002"/>
    </source>
</evidence>
<feature type="domain" description="3-hydroxyacyl-CoA dehydrogenase C-terminal" evidence="2">
    <location>
        <begin position="422"/>
        <end position="502"/>
    </location>
</feature>
<dbReference type="Gene3D" id="3.40.50.720">
    <property type="entry name" value="NAD(P)-binding Rossmann-like Domain"/>
    <property type="match status" value="1"/>
</dbReference>
<dbReference type="Pfam" id="PF00725">
    <property type="entry name" value="3HCDH"/>
    <property type="match status" value="2"/>
</dbReference>
<dbReference type="Gene3D" id="1.10.1040.10">
    <property type="entry name" value="N-(1-d-carboxylethyl)-l-norvaline Dehydrogenase, domain 2"/>
    <property type="match status" value="1"/>
</dbReference>
<dbReference type="InterPro" id="IPR006176">
    <property type="entry name" value="3-OHacyl-CoA_DH_NAD-bd"/>
</dbReference>
<dbReference type="InterPro" id="IPR006108">
    <property type="entry name" value="3HC_DH_C"/>
</dbReference>
<evidence type="ECO:0000313" key="5">
    <source>
        <dbReference type="EMBL" id="MBC8750158.1"/>
    </source>
</evidence>
<dbReference type="PANTHER" id="PTHR48075">
    <property type="entry name" value="3-HYDROXYACYL-COA DEHYDROGENASE FAMILY PROTEIN"/>
    <property type="match status" value="1"/>
</dbReference>
<gene>
    <name evidence="5" type="ORF">F6X42_27275</name>
</gene>
<dbReference type="SUPFAM" id="SSF51735">
    <property type="entry name" value="NAD(P)-binding Rossmann-fold domains"/>
    <property type="match status" value="1"/>
</dbReference>
<keyword evidence="6" id="KW-1185">Reference proteome</keyword>
<accession>A0ABR7PV75</accession>